<dbReference type="PANTHER" id="PTHR35601:SF1">
    <property type="entry name" value="TOXIN RELE"/>
    <property type="match status" value="1"/>
</dbReference>
<dbReference type="InterPro" id="IPR035093">
    <property type="entry name" value="RelE/ParE_toxin_dom_sf"/>
</dbReference>
<evidence type="ECO:0000313" key="4">
    <source>
        <dbReference type="Proteomes" id="UP000094609"/>
    </source>
</evidence>
<dbReference type="EMBL" id="CP017111">
    <property type="protein sequence ID" value="AOO64167.1"/>
    <property type="molecule type" value="Genomic_DNA"/>
</dbReference>
<keyword evidence="4" id="KW-1185">Reference proteome</keyword>
<sequence>MYKVAFEQDAQKEFLKLQQSIQAFVATKILELQAGNFLGDKALKGKHKGKFRKRAGDYRIVYLKEGELLVITIIRVAHRKEVY</sequence>
<gene>
    <name evidence="3" type="ORF">SHALO_0370</name>
</gene>
<dbReference type="STRING" id="1193502.SHALO_0370"/>
<dbReference type="Gene3D" id="3.30.2310.20">
    <property type="entry name" value="RelE-like"/>
    <property type="match status" value="1"/>
</dbReference>
<evidence type="ECO:0000313" key="3">
    <source>
        <dbReference type="EMBL" id="AOO64167.1"/>
    </source>
</evidence>
<dbReference type="SUPFAM" id="SSF143011">
    <property type="entry name" value="RelE-like"/>
    <property type="match status" value="1"/>
</dbReference>
<accession>A0A1D7TGP5</accession>
<dbReference type="NCBIfam" id="TIGR02385">
    <property type="entry name" value="RelE_StbE"/>
    <property type="match status" value="1"/>
</dbReference>
<dbReference type="KEGG" id="shal:SHALO_0370"/>
<comment type="similarity">
    <text evidence="1">Belongs to the RelE toxin family.</text>
</comment>
<reference evidence="4" key="1">
    <citation type="submission" date="2016-08" db="EMBL/GenBank/DDBJ databases">
        <title>Complete genome sequence of the organohalide-respiring Epsilonproteobacterium Sulfurospirillum halorespirans.</title>
        <authorList>
            <person name="Goris T."/>
            <person name="Zimmermann J."/>
            <person name="Schenz B."/>
            <person name="Lemos M."/>
            <person name="Hackermueller J."/>
            <person name="Diekert G."/>
        </authorList>
    </citation>
    <scope>NUCLEOTIDE SEQUENCE [LARGE SCALE GENOMIC DNA]</scope>
    <source>
        <strain>DSM 13726</strain>
        <strain evidence="4">PCE-M2</strain>
    </source>
</reference>
<evidence type="ECO:0000256" key="2">
    <source>
        <dbReference type="ARBA" id="ARBA00022649"/>
    </source>
</evidence>
<name>A0A1D7TGP5_9BACT</name>
<dbReference type="InterPro" id="IPR007712">
    <property type="entry name" value="RelE/ParE_toxin"/>
</dbReference>
<evidence type="ECO:0000256" key="1">
    <source>
        <dbReference type="ARBA" id="ARBA00006226"/>
    </source>
</evidence>
<dbReference type="Proteomes" id="UP000094609">
    <property type="component" value="Chromosome"/>
</dbReference>
<dbReference type="PANTHER" id="PTHR35601">
    <property type="entry name" value="TOXIN RELE"/>
    <property type="match status" value="1"/>
</dbReference>
<keyword evidence="2" id="KW-1277">Toxin-antitoxin system</keyword>
<proteinExistence type="inferred from homology"/>
<organism evidence="3 4">
    <name type="scientific">Sulfurospirillum halorespirans DSM 13726</name>
    <dbReference type="NCBI Taxonomy" id="1193502"/>
    <lineage>
        <taxon>Bacteria</taxon>
        <taxon>Pseudomonadati</taxon>
        <taxon>Campylobacterota</taxon>
        <taxon>Epsilonproteobacteria</taxon>
        <taxon>Campylobacterales</taxon>
        <taxon>Sulfurospirillaceae</taxon>
        <taxon>Sulfurospirillum</taxon>
    </lineage>
</organism>
<protein>
    <submittedName>
        <fullName evidence="3">Uncharacterized protein</fullName>
    </submittedName>
</protein>
<dbReference type="AlphaFoldDB" id="A0A1D7TGP5"/>
<dbReference type="Pfam" id="PF05016">
    <property type="entry name" value="ParE_toxin"/>
    <property type="match status" value="1"/>
</dbReference>
<dbReference type="PATRIC" id="fig|1193502.14.peg.378"/>
<dbReference type="RefSeq" id="WP_069477127.1">
    <property type="nucleotide sequence ID" value="NZ_CP017111.1"/>
</dbReference>